<evidence type="ECO:0000259" key="1">
    <source>
        <dbReference type="Pfam" id="PF01272"/>
    </source>
</evidence>
<protein>
    <submittedName>
        <fullName evidence="2">Transcription elongation factor GreAB</fullName>
    </submittedName>
</protein>
<comment type="caution">
    <text evidence="2">The sequence shown here is derived from an EMBL/GenBank/DDBJ whole genome shotgun (WGS) entry which is preliminary data.</text>
</comment>
<keyword evidence="2" id="KW-0648">Protein biosynthesis</keyword>
<dbReference type="RefSeq" id="WP_068035715.1">
    <property type="nucleotide sequence ID" value="NZ_JAAXOO010000001.1"/>
</dbReference>
<dbReference type="AlphaFoldDB" id="A0A846X7T2"/>
<keyword evidence="3" id="KW-1185">Reference proteome</keyword>
<organism evidence="2 3">
    <name type="scientific">Nocardia speluncae</name>
    <dbReference type="NCBI Taxonomy" id="419477"/>
    <lineage>
        <taxon>Bacteria</taxon>
        <taxon>Bacillati</taxon>
        <taxon>Actinomycetota</taxon>
        <taxon>Actinomycetes</taxon>
        <taxon>Mycobacteriales</taxon>
        <taxon>Nocardiaceae</taxon>
        <taxon>Nocardia</taxon>
    </lineage>
</organism>
<dbReference type="Proteomes" id="UP000565715">
    <property type="component" value="Unassembled WGS sequence"/>
</dbReference>
<evidence type="ECO:0000313" key="3">
    <source>
        <dbReference type="Proteomes" id="UP000565715"/>
    </source>
</evidence>
<dbReference type="InterPro" id="IPR023459">
    <property type="entry name" value="Tscrpt_elong_fac_GreA/B_fam"/>
</dbReference>
<sequence>MTSSSPIWLTTHARAQLEAELAELLAVENAGHTEAADTQDQFAARHQRQNRIAHIRNLLSNAVFGEDPPDDGIAEPGMVLTIRYDGTDDTETFLLGSRDAEHSNLEVYSPDSPLGAALTGARRGEQRSYRVPNGTEIAVTLLEAVPYSQTVTAAPRPAG</sequence>
<keyword evidence="2" id="KW-0251">Elongation factor</keyword>
<dbReference type="SUPFAM" id="SSF54534">
    <property type="entry name" value="FKBP-like"/>
    <property type="match status" value="1"/>
</dbReference>
<dbReference type="GO" id="GO:0032784">
    <property type="term" value="P:regulation of DNA-templated transcription elongation"/>
    <property type="evidence" value="ECO:0007669"/>
    <property type="project" value="InterPro"/>
</dbReference>
<proteinExistence type="predicted"/>
<dbReference type="PIRSF" id="PIRSF006092">
    <property type="entry name" value="GreA_GreB"/>
    <property type="match status" value="1"/>
</dbReference>
<reference evidence="2 3" key="1">
    <citation type="submission" date="2020-04" db="EMBL/GenBank/DDBJ databases">
        <title>MicrobeNet Type strains.</title>
        <authorList>
            <person name="Nicholson A.C."/>
        </authorList>
    </citation>
    <scope>NUCLEOTIDE SEQUENCE [LARGE SCALE GENOMIC DNA]</scope>
    <source>
        <strain evidence="2 3">DSM 45078</strain>
    </source>
</reference>
<dbReference type="GO" id="GO:0003746">
    <property type="term" value="F:translation elongation factor activity"/>
    <property type="evidence" value="ECO:0007669"/>
    <property type="project" value="UniProtKB-KW"/>
</dbReference>
<dbReference type="InterPro" id="IPR001437">
    <property type="entry name" value="Tscrpt_elong_fac_GreA/B_C"/>
</dbReference>
<name>A0A846X7T2_9NOCA</name>
<dbReference type="GO" id="GO:0070063">
    <property type="term" value="F:RNA polymerase binding"/>
    <property type="evidence" value="ECO:0007669"/>
    <property type="project" value="InterPro"/>
</dbReference>
<gene>
    <name evidence="2" type="ORF">HGA13_02835</name>
</gene>
<dbReference type="EMBL" id="JAAXOO010000001">
    <property type="protein sequence ID" value="NKY32012.1"/>
    <property type="molecule type" value="Genomic_DNA"/>
</dbReference>
<dbReference type="InterPro" id="IPR036953">
    <property type="entry name" value="GreA/GreB_C_sf"/>
</dbReference>
<dbReference type="Pfam" id="PF01272">
    <property type="entry name" value="GreA_GreB"/>
    <property type="match status" value="1"/>
</dbReference>
<dbReference type="GO" id="GO:0003677">
    <property type="term" value="F:DNA binding"/>
    <property type="evidence" value="ECO:0007669"/>
    <property type="project" value="InterPro"/>
</dbReference>
<accession>A0A846X7T2</accession>
<dbReference type="Gene3D" id="3.10.50.30">
    <property type="entry name" value="Transcription elongation factor, GreA/GreB, C-terminal domain"/>
    <property type="match status" value="1"/>
</dbReference>
<evidence type="ECO:0000313" key="2">
    <source>
        <dbReference type="EMBL" id="NKY32012.1"/>
    </source>
</evidence>
<feature type="domain" description="Transcription elongation factor GreA/GreB C-terminal" evidence="1">
    <location>
        <begin position="73"/>
        <end position="143"/>
    </location>
</feature>